<proteinExistence type="inferred from homology"/>
<evidence type="ECO:0000256" key="3">
    <source>
        <dbReference type="ARBA" id="ARBA00022676"/>
    </source>
</evidence>
<evidence type="ECO:0000259" key="8">
    <source>
        <dbReference type="Pfam" id="PF03016"/>
    </source>
</evidence>
<dbReference type="EMBL" id="OU466858">
    <property type="protein sequence ID" value="CAH2048152.1"/>
    <property type="molecule type" value="Genomic_DNA"/>
</dbReference>
<keyword evidence="6" id="KW-0333">Golgi apparatus</keyword>
<sequence length="399" mass="45833">MSVTRILRRVHVTDLLFFLVCLWSTSTIISIYNVFYTCISSPKLNHLYCLTAGSHQPGSWDLETGEERYRYINSKGEGEVTAPNDVDKYLQIQRSWLSMRNNRQNPGSCEGKGVYVYDLPSKFNKDLLGECSDMVPWVNLCSFFKNDAFGESIESLGKGWFRTHQYSLEPIFHARVLKHPCRVYDESQAKLFFVPYYGGIDVLRWHFKNVSKDVKDALAIDVVDWLGSKKSWRRNSGKDHVFVLGKISWDFRRNGKSSWGSSLLEMQEMRNPTKLLIERNPWDVNDVAIPHPTFFHPKNDDDISSWQNKIIVKPRRSLISFAGAARPGNPDSIRSILIDQCISSPNHCRFLNCTDGGCDKPVGYRAFPRFGVLSSTTWRQSNEEVGFRFPRIGLYSGDL</sequence>
<gene>
    <name evidence="9" type="ORF">TAV2_LOCUS7111</name>
</gene>
<keyword evidence="7" id="KW-1133">Transmembrane helix</keyword>
<comment type="subcellular location">
    <subcellularLocation>
        <location evidence="1">Golgi apparatus membrane</location>
        <topology evidence="1">Single-pass type II membrane protein</topology>
    </subcellularLocation>
</comment>
<keyword evidence="10" id="KW-1185">Reference proteome</keyword>
<feature type="domain" description="Exostosin GT47" evidence="8">
    <location>
        <begin position="109"/>
        <end position="360"/>
    </location>
</feature>
<keyword evidence="3" id="KW-0328">Glycosyltransferase</keyword>
<feature type="transmembrane region" description="Helical" evidence="7">
    <location>
        <begin position="12"/>
        <end position="35"/>
    </location>
</feature>
<organism evidence="9 10">
    <name type="scientific">Thlaspi arvense</name>
    <name type="common">Field penny-cress</name>
    <dbReference type="NCBI Taxonomy" id="13288"/>
    <lineage>
        <taxon>Eukaryota</taxon>
        <taxon>Viridiplantae</taxon>
        <taxon>Streptophyta</taxon>
        <taxon>Embryophyta</taxon>
        <taxon>Tracheophyta</taxon>
        <taxon>Spermatophyta</taxon>
        <taxon>Magnoliopsida</taxon>
        <taxon>eudicotyledons</taxon>
        <taxon>Gunneridae</taxon>
        <taxon>Pentapetalae</taxon>
        <taxon>rosids</taxon>
        <taxon>malvids</taxon>
        <taxon>Brassicales</taxon>
        <taxon>Brassicaceae</taxon>
        <taxon>Thlaspideae</taxon>
        <taxon>Thlaspi</taxon>
    </lineage>
</organism>
<keyword evidence="7" id="KW-0472">Membrane</keyword>
<dbReference type="PANTHER" id="PTHR11062:SF117">
    <property type="entry name" value="XYLOGLUCAN-SPECIFIC GALACTURONOSYLTRANSFERASE 1"/>
    <property type="match status" value="1"/>
</dbReference>
<dbReference type="AlphaFoldDB" id="A0AAU9RUG2"/>
<keyword evidence="5" id="KW-0735">Signal-anchor</keyword>
<dbReference type="Pfam" id="PF03016">
    <property type="entry name" value="Exostosin_GT47"/>
    <property type="match status" value="1"/>
</dbReference>
<dbReference type="GO" id="GO:0000139">
    <property type="term" value="C:Golgi membrane"/>
    <property type="evidence" value="ECO:0007669"/>
    <property type="project" value="UniProtKB-SubCell"/>
</dbReference>
<dbReference type="InterPro" id="IPR004263">
    <property type="entry name" value="Exostosin"/>
</dbReference>
<evidence type="ECO:0000256" key="2">
    <source>
        <dbReference type="ARBA" id="ARBA00010271"/>
    </source>
</evidence>
<dbReference type="GO" id="GO:0016757">
    <property type="term" value="F:glycosyltransferase activity"/>
    <property type="evidence" value="ECO:0007669"/>
    <property type="project" value="UniProtKB-KW"/>
</dbReference>
<dbReference type="InterPro" id="IPR040911">
    <property type="entry name" value="Exostosin_GT47"/>
</dbReference>
<evidence type="ECO:0000313" key="9">
    <source>
        <dbReference type="EMBL" id="CAH2048152.1"/>
    </source>
</evidence>
<evidence type="ECO:0000256" key="7">
    <source>
        <dbReference type="SAM" id="Phobius"/>
    </source>
</evidence>
<evidence type="ECO:0000313" key="10">
    <source>
        <dbReference type="Proteomes" id="UP000836841"/>
    </source>
</evidence>
<accession>A0AAU9RUG2</accession>
<keyword evidence="7" id="KW-0812">Transmembrane</keyword>
<evidence type="ECO:0000256" key="1">
    <source>
        <dbReference type="ARBA" id="ARBA00004323"/>
    </source>
</evidence>
<name>A0AAU9RUG2_THLAR</name>
<dbReference type="Proteomes" id="UP000836841">
    <property type="component" value="Chromosome 2"/>
</dbReference>
<comment type="similarity">
    <text evidence="2">Belongs to the glycosyltransferase 47 family.</text>
</comment>
<protein>
    <recommendedName>
        <fullName evidence="8">Exostosin GT47 domain-containing protein</fullName>
    </recommendedName>
</protein>
<evidence type="ECO:0000256" key="5">
    <source>
        <dbReference type="ARBA" id="ARBA00022968"/>
    </source>
</evidence>
<keyword evidence="4" id="KW-0808">Transferase</keyword>
<dbReference type="PANTHER" id="PTHR11062">
    <property type="entry name" value="EXOSTOSIN HEPARAN SULFATE GLYCOSYLTRANSFERASE -RELATED"/>
    <property type="match status" value="1"/>
</dbReference>
<evidence type="ECO:0000256" key="4">
    <source>
        <dbReference type="ARBA" id="ARBA00022679"/>
    </source>
</evidence>
<reference evidence="9 10" key="1">
    <citation type="submission" date="2022-03" db="EMBL/GenBank/DDBJ databases">
        <authorList>
            <person name="Nunn A."/>
            <person name="Chopra R."/>
            <person name="Nunn A."/>
            <person name="Contreras Garrido A."/>
        </authorList>
    </citation>
    <scope>NUCLEOTIDE SEQUENCE [LARGE SCALE GENOMIC DNA]</scope>
</reference>
<evidence type="ECO:0000256" key="6">
    <source>
        <dbReference type="ARBA" id="ARBA00023034"/>
    </source>
</evidence>